<dbReference type="InterPro" id="IPR043128">
    <property type="entry name" value="Rev_trsase/Diguanyl_cyclase"/>
</dbReference>
<dbReference type="SMART" id="SM00267">
    <property type="entry name" value="GGDEF"/>
    <property type="match status" value="1"/>
</dbReference>
<dbReference type="InterPro" id="IPR001789">
    <property type="entry name" value="Sig_transdc_resp-reg_receiver"/>
</dbReference>
<dbReference type="PANTHER" id="PTHR45138:SF9">
    <property type="entry name" value="DIGUANYLATE CYCLASE DGCM-RELATED"/>
    <property type="match status" value="1"/>
</dbReference>
<dbReference type="EMBL" id="CP050313">
    <property type="protein sequence ID" value="QIR14804.1"/>
    <property type="molecule type" value="Genomic_DNA"/>
</dbReference>
<dbReference type="GO" id="GO:0052621">
    <property type="term" value="F:diguanylate cyclase activity"/>
    <property type="evidence" value="ECO:0007669"/>
    <property type="project" value="UniProtKB-EC"/>
</dbReference>
<dbReference type="RefSeq" id="WP_167677928.1">
    <property type="nucleotide sequence ID" value="NZ_CP050313.1"/>
</dbReference>
<dbReference type="GO" id="GO:0043709">
    <property type="term" value="P:cell adhesion involved in single-species biofilm formation"/>
    <property type="evidence" value="ECO:0007669"/>
    <property type="project" value="TreeGrafter"/>
</dbReference>
<dbReference type="InterPro" id="IPR050469">
    <property type="entry name" value="Diguanylate_Cyclase"/>
</dbReference>
<evidence type="ECO:0000259" key="5">
    <source>
        <dbReference type="PROSITE" id="PS50110"/>
    </source>
</evidence>
<dbReference type="GO" id="GO:1902201">
    <property type="term" value="P:negative regulation of bacterial-type flagellum-dependent cell motility"/>
    <property type="evidence" value="ECO:0007669"/>
    <property type="project" value="TreeGrafter"/>
</dbReference>
<evidence type="ECO:0000256" key="3">
    <source>
        <dbReference type="ARBA" id="ARBA00034247"/>
    </source>
</evidence>
<dbReference type="GO" id="GO:0005886">
    <property type="term" value="C:plasma membrane"/>
    <property type="evidence" value="ECO:0007669"/>
    <property type="project" value="TreeGrafter"/>
</dbReference>
<name>A0A6G9QJQ9_9GAMM</name>
<feature type="domain" description="GGDEF" evidence="6">
    <location>
        <begin position="174"/>
        <end position="311"/>
    </location>
</feature>
<dbReference type="NCBIfam" id="TIGR00254">
    <property type="entry name" value="GGDEF"/>
    <property type="match status" value="1"/>
</dbReference>
<dbReference type="PROSITE" id="PS50110">
    <property type="entry name" value="RESPONSE_REGULATORY"/>
    <property type="match status" value="1"/>
</dbReference>
<protein>
    <recommendedName>
        <fullName evidence="2">diguanylate cyclase</fullName>
        <ecNumber evidence="2">2.7.7.65</ecNumber>
    </recommendedName>
</protein>
<dbReference type="InterPro" id="IPR011006">
    <property type="entry name" value="CheY-like_superfamily"/>
</dbReference>
<dbReference type="SUPFAM" id="SSF55073">
    <property type="entry name" value="Nucleotide cyclase"/>
    <property type="match status" value="1"/>
</dbReference>
<dbReference type="PROSITE" id="PS50887">
    <property type="entry name" value="GGDEF"/>
    <property type="match status" value="1"/>
</dbReference>
<keyword evidence="4" id="KW-0597">Phosphoprotein</keyword>
<dbReference type="AlphaFoldDB" id="A0A6G9QJQ9"/>
<dbReference type="FunFam" id="3.30.70.270:FF:000001">
    <property type="entry name" value="Diguanylate cyclase domain protein"/>
    <property type="match status" value="1"/>
</dbReference>
<gene>
    <name evidence="7" type="ORF">HBH39_10155</name>
</gene>
<feature type="domain" description="Response regulatory" evidence="5">
    <location>
        <begin position="16"/>
        <end position="131"/>
    </location>
</feature>
<feature type="modified residue" description="4-aspartylphosphate" evidence="4">
    <location>
        <position position="64"/>
    </location>
</feature>
<dbReference type="Pfam" id="PF00072">
    <property type="entry name" value="Response_reg"/>
    <property type="match status" value="1"/>
</dbReference>
<dbReference type="EC" id="2.7.7.65" evidence="2"/>
<dbReference type="InterPro" id="IPR029787">
    <property type="entry name" value="Nucleotide_cyclase"/>
</dbReference>
<dbReference type="PANTHER" id="PTHR45138">
    <property type="entry name" value="REGULATORY COMPONENTS OF SENSORY TRANSDUCTION SYSTEM"/>
    <property type="match status" value="1"/>
</dbReference>
<comment type="cofactor">
    <cofactor evidence="1">
        <name>Mg(2+)</name>
        <dbReference type="ChEBI" id="CHEBI:18420"/>
    </cofactor>
</comment>
<reference evidence="7 8" key="1">
    <citation type="submission" date="2020-03" db="EMBL/GenBank/DDBJ databases">
        <title>Complete genome sequence of Shewanella sp.</title>
        <authorList>
            <person name="Kim Y.-S."/>
            <person name="Kim S.-J."/>
            <person name="Jung H.-K."/>
            <person name="Kim K.-H."/>
        </authorList>
    </citation>
    <scope>NUCLEOTIDE SEQUENCE [LARGE SCALE GENOMIC DNA]</scope>
    <source>
        <strain evidence="7 8">PN3F2</strain>
    </source>
</reference>
<evidence type="ECO:0000256" key="4">
    <source>
        <dbReference type="PROSITE-ProRule" id="PRU00169"/>
    </source>
</evidence>
<comment type="catalytic activity">
    <reaction evidence="3">
        <text>2 GTP = 3',3'-c-di-GMP + 2 diphosphate</text>
        <dbReference type="Rhea" id="RHEA:24898"/>
        <dbReference type="ChEBI" id="CHEBI:33019"/>
        <dbReference type="ChEBI" id="CHEBI:37565"/>
        <dbReference type="ChEBI" id="CHEBI:58805"/>
        <dbReference type="EC" id="2.7.7.65"/>
    </reaction>
</comment>
<evidence type="ECO:0000259" key="6">
    <source>
        <dbReference type="PROSITE" id="PS50887"/>
    </source>
</evidence>
<accession>A0A6G9QJQ9</accession>
<dbReference type="SMART" id="SM00448">
    <property type="entry name" value="REC"/>
    <property type="match status" value="1"/>
</dbReference>
<dbReference type="Proteomes" id="UP000502608">
    <property type="component" value="Chromosome"/>
</dbReference>
<evidence type="ECO:0000256" key="2">
    <source>
        <dbReference type="ARBA" id="ARBA00012528"/>
    </source>
</evidence>
<dbReference type="Gene3D" id="3.40.50.2300">
    <property type="match status" value="1"/>
</dbReference>
<evidence type="ECO:0000313" key="8">
    <source>
        <dbReference type="Proteomes" id="UP000502608"/>
    </source>
</evidence>
<proteinExistence type="predicted"/>
<dbReference type="Pfam" id="PF00990">
    <property type="entry name" value="GGDEF"/>
    <property type="match status" value="1"/>
</dbReference>
<dbReference type="KEGG" id="saes:HBH39_10155"/>
<organism evidence="7 8">
    <name type="scientific">Shewanella aestuarii</name>
    <dbReference type="NCBI Taxonomy" id="1028752"/>
    <lineage>
        <taxon>Bacteria</taxon>
        <taxon>Pseudomonadati</taxon>
        <taxon>Pseudomonadota</taxon>
        <taxon>Gammaproteobacteria</taxon>
        <taxon>Alteromonadales</taxon>
        <taxon>Shewanellaceae</taxon>
        <taxon>Shewanella</taxon>
    </lineage>
</organism>
<dbReference type="InterPro" id="IPR000160">
    <property type="entry name" value="GGDEF_dom"/>
</dbReference>
<sequence length="317" mass="36148">MDISDLLISQREVKGKILIVDDQIINIKILRQLLHDDYDIHMAKDGHQALEMCSSVKPDLVLLDIEMPTLNGFEVCRELKNNPKTTDIAVIFITGHFDEEKEVQGFQLGAVDFIHKPINPIITKARVKNQFMLKRQNDLLLKFALYDGLTGIANRRHFEQRFSENWRLCAREQKPISLIMLDIDQFKQYNDHYGHQQGDDCLLKVAKALSDTVNRPFDLVARYGGEEFICILPNTTFIGAQHIAQKIIANVQAINIQHEYSNVAKHVTISAGVATTIPEQEHLHDLLIELADKQLYIAKKQGRNQVAAFEVTNISID</sequence>
<dbReference type="CDD" id="cd01949">
    <property type="entry name" value="GGDEF"/>
    <property type="match status" value="1"/>
</dbReference>
<evidence type="ECO:0000256" key="1">
    <source>
        <dbReference type="ARBA" id="ARBA00001946"/>
    </source>
</evidence>
<evidence type="ECO:0000313" key="7">
    <source>
        <dbReference type="EMBL" id="QIR14804.1"/>
    </source>
</evidence>
<dbReference type="GO" id="GO:0000160">
    <property type="term" value="P:phosphorelay signal transduction system"/>
    <property type="evidence" value="ECO:0007669"/>
    <property type="project" value="InterPro"/>
</dbReference>
<dbReference type="SUPFAM" id="SSF52172">
    <property type="entry name" value="CheY-like"/>
    <property type="match status" value="1"/>
</dbReference>
<keyword evidence="8" id="KW-1185">Reference proteome</keyword>
<dbReference type="Gene3D" id="3.30.70.270">
    <property type="match status" value="1"/>
</dbReference>